<sequence>MAKFLPIIILFFTLSSCCIITDCPDEDSPPSRLSDEIGNQAYVQILDNYLSGLPNNAQVAIGLVDDTHTEYIGVTRESDVLQTTDNADNVFEIGSITKVFTSICLSDMIASGEASLTETLQGQFDYDIPTGGDITFLQLANHTSGLPVVPTNEEEVPQFDPTDPYAVYTPENLQSYLQNHLVLSAASGTEYSYSNLGTGLLGYALAQKRNTTYEELVQRTVLSPLGMEQTTSVLENTDTTKLVEPRDQNGDIVPHWNFSEITTGAGSLKSSAEDMTRFIRKNFENDAVYDLPQETTFNRDDNFALGLGWTIFEEGEFSLLVHDGGTGGFSSILILDKNKRTGVILLANVADYTTVLTSLGNALFLEVNN</sequence>
<dbReference type="Proteomes" id="UP000321907">
    <property type="component" value="Unassembled WGS sequence"/>
</dbReference>
<accession>A0A5C7FFN4</accession>
<dbReference type="InterPro" id="IPR001466">
    <property type="entry name" value="Beta-lactam-related"/>
</dbReference>
<evidence type="ECO:0000313" key="2">
    <source>
        <dbReference type="EMBL" id="TXF89122.1"/>
    </source>
</evidence>
<dbReference type="InterPro" id="IPR012338">
    <property type="entry name" value="Beta-lactam/transpept-like"/>
</dbReference>
<dbReference type="OrthoDB" id="9793489at2"/>
<dbReference type="EMBL" id="VOXD01000016">
    <property type="protein sequence ID" value="TXF89122.1"/>
    <property type="molecule type" value="Genomic_DNA"/>
</dbReference>
<proteinExistence type="predicted"/>
<protein>
    <submittedName>
        <fullName evidence="2">Beta-lactamase family protein</fullName>
    </submittedName>
</protein>
<dbReference type="SUPFAM" id="SSF56601">
    <property type="entry name" value="beta-lactamase/transpeptidase-like"/>
    <property type="match status" value="1"/>
</dbReference>
<dbReference type="PROSITE" id="PS51257">
    <property type="entry name" value="PROKAR_LIPOPROTEIN"/>
    <property type="match status" value="1"/>
</dbReference>
<dbReference type="Pfam" id="PF00144">
    <property type="entry name" value="Beta-lactamase"/>
    <property type="match status" value="1"/>
</dbReference>
<evidence type="ECO:0000259" key="1">
    <source>
        <dbReference type="Pfam" id="PF00144"/>
    </source>
</evidence>
<dbReference type="AlphaFoldDB" id="A0A5C7FFN4"/>
<name>A0A5C7FFN4_9BACT</name>
<dbReference type="PANTHER" id="PTHR46825">
    <property type="entry name" value="D-ALANYL-D-ALANINE-CARBOXYPEPTIDASE/ENDOPEPTIDASE AMPH"/>
    <property type="match status" value="1"/>
</dbReference>
<dbReference type="InterPro" id="IPR050491">
    <property type="entry name" value="AmpC-like"/>
</dbReference>
<feature type="domain" description="Beta-lactamase-related" evidence="1">
    <location>
        <begin position="86"/>
        <end position="350"/>
    </location>
</feature>
<reference evidence="2 3" key="1">
    <citation type="submission" date="2019-08" db="EMBL/GenBank/DDBJ databases">
        <title>Lewinella sp. strain SSH13 Genome sequencing and assembly.</title>
        <authorList>
            <person name="Kim I."/>
        </authorList>
    </citation>
    <scope>NUCLEOTIDE SEQUENCE [LARGE SCALE GENOMIC DNA]</scope>
    <source>
        <strain evidence="2 3">SSH13</strain>
    </source>
</reference>
<dbReference type="Gene3D" id="3.40.710.10">
    <property type="entry name" value="DD-peptidase/beta-lactamase superfamily"/>
    <property type="match status" value="1"/>
</dbReference>
<dbReference type="PANTHER" id="PTHR46825:SF8">
    <property type="entry name" value="BETA-LACTAMASE-RELATED"/>
    <property type="match status" value="1"/>
</dbReference>
<dbReference type="RefSeq" id="WP_147930884.1">
    <property type="nucleotide sequence ID" value="NZ_VOXD01000016.1"/>
</dbReference>
<organism evidence="2 3">
    <name type="scientific">Neolewinella aurantiaca</name>
    <dbReference type="NCBI Taxonomy" id="2602767"/>
    <lineage>
        <taxon>Bacteria</taxon>
        <taxon>Pseudomonadati</taxon>
        <taxon>Bacteroidota</taxon>
        <taxon>Saprospiria</taxon>
        <taxon>Saprospirales</taxon>
        <taxon>Lewinellaceae</taxon>
        <taxon>Neolewinella</taxon>
    </lineage>
</organism>
<evidence type="ECO:0000313" key="3">
    <source>
        <dbReference type="Proteomes" id="UP000321907"/>
    </source>
</evidence>
<comment type="caution">
    <text evidence="2">The sequence shown here is derived from an EMBL/GenBank/DDBJ whole genome shotgun (WGS) entry which is preliminary data.</text>
</comment>
<gene>
    <name evidence="2" type="ORF">FUA23_11455</name>
</gene>
<keyword evidence="3" id="KW-1185">Reference proteome</keyword>